<dbReference type="InterPro" id="IPR044992">
    <property type="entry name" value="ChyE-like"/>
</dbReference>
<reference evidence="2" key="1">
    <citation type="submission" date="2019-09" db="EMBL/GenBank/DDBJ databases">
        <title>Characterisation of the sponge microbiome using genome-centric metagenomics.</title>
        <authorList>
            <person name="Engelberts J.P."/>
            <person name="Robbins S.J."/>
            <person name="De Goeij J.M."/>
            <person name="Aranda M."/>
            <person name="Bell S.C."/>
            <person name="Webster N.S."/>
        </authorList>
    </citation>
    <scope>NUCLEOTIDE SEQUENCE</scope>
    <source>
        <strain evidence="2">SB0664_bin_43</strain>
    </source>
</reference>
<dbReference type="InterPro" id="IPR017926">
    <property type="entry name" value="GATASE"/>
</dbReference>
<dbReference type="GO" id="GO:0005829">
    <property type="term" value="C:cytosol"/>
    <property type="evidence" value="ECO:0007669"/>
    <property type="project" value="TreeGrafter"/>
</dbReference>
<dbReference type="EMBL" id="VXRY01000508">
    <property type="protein sequence ID" value="MXY34857.1"/>
    <property type="molecule type" value="Genomic_DNA"/>
</dbReference>
<evidence type="ECO:0000259" key="1">
    <source>
        <dbReference type="Pfam" id="PF00117"/>
    </source>
</evidence>
<dbReference type="PROSITE" id="PS51273">
    <property type="entry name" value="GATASE_TYPE_1"/>
    <property type="match status" value="1"/>
</dbReference>
<keyword evidence="2" id="KW-0808">Transferase</keyword>
<name>A0A6B0Y4D2_9RHOB</name>
<gene>
    <name evidence="2" type="ORF">F4Y60_12390</name>
</gene>
<dbReference type="InterPro" id="IPR029062">
    <property type="entry name" value="Class_I_gatase-like"/>
</dbReference>
<dbReference type="AlphaFoldDB" id="A0A6B0Y4D2"/>
<feature type="domain" description="Glutamine amidotransferase" evidence="1">
    <location>
        <begin position="46"/>
        <end position="187"/>
    </location>
</feature>
<dbReference type="Gene3D" id="3.40.50.880">
    <property type="match status" value="1"/>
</dbReference>
<accession>A0A6B0Y4D2</accession>
<protein>
    <submittedName>
        <fullName evidence="2">Type 1 glutamine amidotransferase</fullName>
    </submittedName>
</protein>
<keyword evidence="2" id="KW-0315">Glutamine amidotransferase</keyword>
<sequence length="235" mass="26102">MPGGHLLYLGNGPKFQSVARLDDRFEGLGLAVDRRWAFNGEFPGSLDGYDGIFVSGSPHGAYEDVPFIHREHDLIRDAGEREIPMLGICFGSQILASALCGRDQVFRRESCEIGYKDLPVTEAARDDAITGALGSSVHMFVWHNDEVRGDHPDMTVLASSDLCDNQIWRWRDAPVWGIQGHPEITREQAPIWFEENRGRMEKDGANVDALKDSADEATDAKTMLTRFVDVVGARA</sequence>
<dbReference type="PANTHER" id="PTHR42695">
    <property type="entry name" value="GLUTAMINE AMIDOTRANSFERASE YLR126C-RELATED"/>
    <property type="match status" value="1"/>
</dbReference>
<organism evidence="2">
    <name type="scientific">Boseongicola sp. SB0664_bin_43</name>
    <dbReference type="NCBI Taxonomy" id="2604844"/>
    <lineage>
        <taxon>Bacteria</taxon>
        <taxon>Pseudomonadati</taxon>
        <taxon>Pseudomonadota</taxon>
        <taxon>Alphaproteobacteria</taxon>
        <taxon>Rhodobacterales</taxon>
        <taxon>Paracoccaceae</taxon>
        <taxon>Boseongicola</taxon>
    </lineage>
</organism>
<dbReference type="CDD" id="cd01741">
    <property type="entry name" value="GATase1_1"/>
    <property type="match status" value="1"/>
</dbReference>
<dbReference type="PANTHER" id="PTHR42695:SF5">
    <property type="entry name" value="GLUTAMINE AMIDOTRANSFERASE YLR126C-RELATED"/>
    <property type="match status" value="1"/>
</dbReference>
<evidence type="ECO:0000313" key="2">
    <source>
        <dbReference type="EMBL" id="MXY34857.1"/>
    </source>
</evidence>
<dbReference type="Pfam" id="PF00117">
    <property type="entry name" value="GATase"/>
    <property type="match status" value="1"/>
</dbReference>
<comment type="caution">
    <text evidence="2">The sequence shown here is derived from an EMBL/GenBank/DDBJ whole genome shotgun (WGS) entry which is preliminary data.</text>
</comment>
<proteinExistence type="predicted"/>
<dbReference type="GO" id="GO:0016740">
    <property type="term" value="F:transferase activity"/>
    <property type="evidence" value="ECO:0007669"/>
    <property type="project" value="UniProtKB-KW"/>
</dbReference>
<dbReference type="SUPFAM" id="SSF52317">
    <property type="entry name" value="Class I glutamine amidotransferase-like"/>
    <property type="match status" value="1"/>
</dbReference>